<reference evidence="1 2" key="1">
    <citation type="journal article" date="2003" name="J. Mol. Biol.">
        <title>Genome of Xanthomonas oryzae bacteriophage Xp10: an odd T-odd phage.</title>
        <authorList>
            <person name="Yuzenkova J."/>
            <person name="Nechaev S."/>
            <person name="Berlin J."/>
            <person name="Rogulja D."/>
            <person name="Kuznedelov K."/>
            <person name="Inman R."/>
            <person name="Mushegian A."/>
            <person name="Severinov K."/>
        </authorList>
    </citation>
    <scope>NUCLEOTIDE SEQUENCE</scope>
</reference>
<dbReference type="EMBL" id="AY299121">
    <property type="protein sequence ID" value="AAP58720.1"/>
    <property type="molecule type" value="Genomic_DNA"/>
</dbReference>
<evidence type="ECO:0000313" key="1">
    <source>
        <dbReference type="EMBL" id="AAP58720.1"/>
    </source>
</evidence>
<dbReference type="InterPro" id="IPR036955">
    <property type="entry name" value="AP2/ERF_dom_sf"/>
</dbReference>
<dbReference type="RefSeq" id="NP_859000.1">
    <property type="nucleotide sequence ID" value="NC_004902.1"/>
</dbReference>
<dbReference type="InterPro" id="IPR016177">
    <property type="entry name" value="DNA-bd_dom_sf"/>
</dbReference>
<evidence type="ECO:0000313" key="2">
    <source>
        <dbReference type="Proteomes" id="UP000001774"/>
    </source>
</evidence>
<sequence>MSHAILTHQHWRIMMSRYNFESGAKNKFWPKDDKRWRARIKLGGKEVHLGYFDTFEEAIAAREAARAVYRKLQPTTDR</sequence>
<dbReference type="Gene3D" id="3.30.730.10">
    <property type="entry name" value="AP2/ERF domain"/>
    <property type="match status" value="1"/>
</dbReference>
<organism evidence="1 2">
    <name type="scientific">Xanthomonas phage Xp10</name>
    <dbReference type="NCBI Taxonomy" id="2907956"/>
    <lineage>
        <taxon>Viruses</taxon>
        <taxon>Duplodnaviria</taxon>
        <taxon>Heunggongvirae</taxon>
        <taxon>Uroviricota</taxon>
        <taxon>Caudoviricetes</taxon>
        <taxon>Xipdecavirus</taxon>
        <taxon>Xipdecavirus Xp10</taxon>
    </lineage>
</organism>
<dbReference type="GO" id="GO:0003677">
    <property type="term" value="F:DNA binding"/>
    <property type="evidence" value="ECO:0007669"/>
    <property type="project" value="InterPro"/>
</dbReference>
<dbReference type="GO" id="GO:0003700">
    <property type="term" value="F:DNA-binding transcription factor activity"/>
    <property type="evidence" value="ECO:0007669"/>
    <property type="project" value="InterPro"/>
</dbReference>
<dbReference type="KEGG" id="vg:2648356"/>
<accession>Q7Y5G4</accession>
<name>Q7Y5G4_9CAUD</name>
<proteinExistence type="predicted"/>
<keyword evidence="2" id="KW-1185">Reference proteome</keyword>
<dbReference type="Proteomes" id="UP000001774">
    <property type="component" value="Segment"/>
</dbReference>
<dbReference type="SUPFAM" id="SSF54171">
    <property type="entry name" value="DNA-binding domain"/>
    <property type="match status" value="1"/>
</dbReference>
<protein>
    <submittedName>
        <fullName evidence="1">52L</fullName>
    </submittedName>
</protein>
<dbReference type="GeneID" id="2648356"/>